<dbReference type="GO" id="GO:0046872">
    <property type="term" value="F:metal ion binding"/>
    <property type="evidence" value="ECO:0007669"/>
    <property type="project" value="UniProtKB-KW"/>
</dbReference>
<organism evidence="8 9">
    <name type="scientific">Paspalum notatum var. saurae</name>
    <dbReference type="NCBI Taxonomy" id="547442"/>
    <lineage>
        <taxon>Eukaryota</taxon>
        <taxon>Viridiplantae</taxon>
        <taxon>Streptophyta</taxon>
        <taxon>Embryophyta</taxon>
        <taxon>Tracheophyta</taxon>
        <taxon>Spermatophyta</taxon>
        <taxon>Magnoliopsida</taxon>
        <taxon>Liliopsida</taxon>
        <taxon>Poales</taxon>
        <taxon>Poaceae</taxon>
        <taxon>PACMAD clade</taxon>
        <taxon>Panicoideae</taxon>
        <taxon>Andropogonodae</taxon>
        <taxon>Paspaleae</taxon>
        <taxon>Paspalinae</taxon>
        <taxon>Paspalum</taxon>
    </lineage>
</organism>
<dbReference type="InterPro" id="IPR054722">
    <property type="entry name" value="PolX-like_BBD"/>
</dbReference>
<keyword evidence="9" id="KW-1185">Reference proteome</keyword>
<evidence type="ECO:0000259" key="6">
    <source>
        <dbReference type="Pfam" id="PF13976"/>
    </source>
</evidence>
<evidence type="ECO:0000313" key="9">
    <source>
        <dbReference type="Proteomes" id="UP001341281"/>
    </source>
</evidence>
<name>A0AAQ3PKK6_PASNO</name>
<keyword evidence="2" id="KW-0479">Metal-binding</keyword>
<evidence type="ECO:0008006" key="10">
    <source>
        <dbReference type="Google" id="ProtNLM"/>
    </source>
</evidence>
<evidence type="ECO:0000256" key="1">
    <source>
        <dbReference type="ARBA" id="ARBA00022670"/>
    </source>
</evidence>
<dbReference type="Gene3D" id="3.30.420.10">
    <property type="entry name" value="Ribonuclease H-like superfamily/Ribonuclease H"/>
    <property type="match status" value="2"/>
</dbReference>
<dbReference type="PANTHER" id="PTHR42648">
    <property type="entry name" value="TRANSPOSASE, PUTATIVE-RELATED"/>
    <property type="match status" value="1"/>
</dbReference>
<dbReference type="Proteomes" id="UP001341281">
    <property type="component" value="Chromosome 01"/>
</dbReference>
<dbReference type="Pfam" id="PF13976">
    <property type="entry name" value="gag_pre-integrs"/>
    <property type="match status" value="1"/>
</dbReference>
<evidence type="ECO:0000259" key="5">
    <source>
        <dbReference type="Pfam" id="PF07727"/>
    </source>
</evidence>
<evidence type="ECO:0000256" key="4">
    <source>
        <dbReference type="SAM" id="MobiDB-lite"/>
    </source>
</evidence>
<dbReference type="InterPro" id="IPR012337">
    <property type="entry name" value="RNaseH-like_sf"/>
</dbReference>
<evidence type="ECO:0000256" key="2">
    <source>
        <dbReference type="ARBA" id="ARBA00022723"/>
    </source>
</evidence>
<keyword evidence="1" id="KW-0645">Protease</keyword>
<gene>
    <name evidence="8" type="ORF">U9M48_003120</name>
</gene>
<dbReference type="PANTHER" id="PTHR42648:SF21">
    <property type="entry name" value="CYSTEINE-RICH RLK (RECEPTOR-LIKE PROTEIN KINASE) 8"/>
    <property type="match status" value="1"/>
</dbReference>
<feature type="domain" description="Retrovirus-related Pol polyprotein from transposon TNT 1-94-like beta-barrel" evidence="7">
    <location>
        <begin position="10"/>
        <end position="87"/>
    </location>
</feature>
<dbReference type="GO" id="GO:0008233">
    <property type="term" value="F:peptidase activity"/>
    <property type="evidence" value="ECO:0007669"/>
    <property type="project" value="UniProtKB-KW"/>
</dbReference>
<keyword evidence="3" id="KW-0378">Hydrolase</keyword>
<dbReference type="EMBL" id="CP144745">
    <property type="protein sequence ID" value="WVZ52025.1"/>
    <property type="molecule type" value="Genomic_DNA"/>
</dbReference>
<dbReference type="InterPro" id="IPR039537">
    <property type="entry name" value="Retrotran_Ty1/copia-like"/>
</dbReference>
<dbReference type="InterPro" id="IPR013103">
    <property type="entry name" value="RVT_2"/>
</dbReference>
<evidence type="ECO:0000313" key="8">
    <source>
        <dbReference type="EMBL" id="WVZ52025.1"/>
    </source>
</evidence>
<evidence type="ECO:0000259" key="7">
    <source>
        <dbReference type="Pfam" id="PF22936"/>
    </source>
</evidence>
<dbReference type="SUPFAM" id="SSF53098">
    <property type="entry name" value="Ribonuclease H-like"/>
    <property type="match status" value="1"/>
</dbReference>
<reference evidence="8 9" key="1">
    <citation type="submission" date="2024-02" db="EMBL/GenBank/DDBJ databases">
        <title>High-quality chromosome-scale genome assembly of Pensacola bahiagrass (Paspalum notatum Flugge var. saurae).</title>
        <authorList>
            <person name="Vega J.M."/>
            <person name="Podio M."/>
            <person name="Orjuela J."/>
            <person name="Siena L.A."/>
            <person name="Pessino S.C."/>
            <person name="Combes M.C."/>
            <person name="Mariac C."/>
            <person name="Albertini E."/>
            <person name="Pupilli F."/>
            <person name="Ortiz J.P.A."/>
            <person name="Leblanc O."/>
        </authorList>
    </citation>
    <scope>NUCLEOTIDE SEQUENCE [LARGE SCALE GENOMIC DNA]</scope>
    <source>
        <strain evidence="8">R1</strain>
        <tissue evidence="8">Leaf</tissue>
    </source>
</reference>
<evidence type="ECO:0000256" key="3">
    <source>
        <dbReference type="ARBA" id="ARBA00022801"/>
    </source>
</evidence>
<dbReference type="InterPro" id="IPR025724">
    <property type="entry name" value="GAG-pre-integrase_dom"/>
</dbReference>
<dbReference type="GO" id="GO:0003676">
    <property type="term" value="F:nucleic acid binding"/>
    <property type="evidence" value="ECO:0007669"/>
    <property type="project" value="InterPro"/>
</dbReference>
<proteinExistence type="predicted"/>
<dbReference type="GO" id="GO:0006508">
    <property type="term" value="P:proteolysis"/>
    <property type="evidence" value="ECO:0007669"/>
    <property type="project" value="UniProtKB-KW"/>
</dbReference>
<dbReference type="Pfam" id="PF07727">
    <property type="entry name" value="RVT_2"/>
    <property type="match status" value="1"/>
</dbReference>
<feature type="domain" description="GAG-pre-integrase" evidence="6">
    <location>
        <begin position="115"/>
        <end position="183"/>
    </location>
</feature>
<dbReference type="InterPro" id="IPR036397">
    <property type="entry name" value="RNaseH_sf"/>
</dbReference>
<feature type="region of interest" description="Disordered" evidence="4">
    <location>
        <begin position="403"/>
        <end position="458"/>
    </location>
</feature>
<accession>A0AAQ3PKK6</accession>
<dbReference type="Pfam" id="PF22936">
    <property type="entry name" value="Pol_BBD"/>
    <property type="match status" value="1"/>
</dbReference>
<dbReference type="AlphaFoldDB" id="A0AAQ3PKK6"/>
<feature type="domain" description="Reverse transcriptase Ty1/copia-type" evidence="5">
    <location>
        <begin position="501"/>
        <end position="558"/>
    </location>
</feature>
<sequence length="561" mass="62767">MQDGGLENIWIMDSGCSLHMTGNHRWFSNLTPVSSSEHIIFGDKGTGKVKGVGAVLVSKSFILRDVALVGNLGYNLLSVSQLFEEGYEVRIKKGFSRVLDAQESLVCLFVPFGKVFRVDFLSSSGPSHCLMAGPSFDLWKWHRRLAHLSFDLLAKLSSLDLIRGLPKLKSERDLVCHPCCHGRMVAASHTPVNQVMTARPRELIHMDTVGPSRVRYVGGKWSVLVIVDDFSRWSWVHFLESKDEAFEVEKRIKTCHESYAVTMAWNSRMIVSKLFALAKNGVVECKNRTLVEMARTMVDEHRTPRKFWAKAINTACYVSNHIFLRAVLNKTSYELRFGRQELRFGRQPKVSHQRVFGCRCFVLKQGTWTGDDEIGTTIFEDDEEDVDCSGDTALAAATEPAASLLEDDEGAPVSSPSTTLEQPPLDPPVHAAGSAEDVREVTTEPQASQMVQRDHPSRNIIGGLNERVTRSRSTSLAHFAHSAFVSSFEPHDVGHALSNPNWVNAMHEELENFERNRARLVAQGFCQKEGIDYEDTFAPIARLNAIRILLAFAASKGFKLF</sequence>
<protein>
    <recommendedName>
        <fullName evidence="10">GAG-pre-integrase domain-containing protein</fullName>
    </recommendedName>
</protein>